<evidence type="ECO:0000256" key="2">
    <source>
        <dbReference type="ARBA" id="ARBA00022475"/>
    </source>
</evidence>
<keyword evidence="9" id="KW-1185">Reference proteome</keyword>
<feature type="transmembrane region" description="Helical" evidence="6">
    <location>
        <begin position="457"/>
        <end position="483"/>
    </location>
</feature>
<organism evidence="8 9">
    <name type="scientific">Brytella acorum</name>
    <dbReference type="NCBI Taxonomy" id="2959299"/>
    <lineage>
        <taxon>Bacteria</taxon>
        <taxon>Pseudomonadati</taxon>
        <taxon>Pseudomonadota</taxon>
        <taxon>Alphaproteobacteria</taxon>
        <taxon>Acetobacterales</taxon>
        <taxon>Acetobacteraceae</taxon>
        <taxon>Brytella</taxon>
    </lineage>
</organism>
<comment type="subcellular location">
    <subcellularLocation>
        <location evidence="1">Cell membrane</location>
        <topology evidence="1">Multi-pass membrane protein</topology>
    </subcellularLocation>
</comment>
<feature type="transmembrane region" description="Helical" evidence="6">
    <location>
        <begin position="495"/>
        <end position="517"/>
    </location>
</feature>
<dbReference type="Pfam" id="PF03772">
    <property type="entry name" value="Competence"/>
    <property type="match status" value="1"/>
</dbReference>
<reference evidence="8" key="1">
    <citation type="submission" date="2023-03" db="EMBL/GenBank/DDBJ databases">
        <authorList>
            <person name="Cleenwerck I."/>
        </authorList>
    </citation>
    <scope>NUCLEOTIDE SEQUENCE</scope>
    <source>
        <strain evidence="8">LMG 32879</strain>
    </source>
</reference>
<feature type="transmembrane region" description="Helical" evidence="6">
    <location>
        <begin position="429"/>
        <end position="451"/>
    </location>
</feature>
<gene>
    <name evidence="8" type="ORF">LMG32879_001946</name>
</gene>
<dbReference type="InterPro" id="IPR004477">
    <property type="entry name" value="ComEC_N"/>
</dbReference>
<feature type="transmembrane region" description="Helical" evidence="6">
    <location>
        <begin position="391"/>
        <end position="408"/>
    </location>
</feature>
<feature type="transmembrane region" description="Helical" evidence="6">
    <location>
        <begin position="523"/>
        <end position="540"/>
    </location>
</feature>
<keyword evidence="3 6" id="KW-0812">Transmembrane</keyword>
<dbReference type="GO" id="GO:0005886">
    <property type="term" value="C:plasma membrane"/>
    <property type="evidence" value="ECO:0007669"/>
    <property type="project" value="UniProtKB-SubCell"/>
</dbReference>
<sequence length="725" mass="77006">MNGAFRFDPDEPDVLTPETTARMVLPSRIGTMVQEQGRRLPSWLPVFFGVGAIAYFLPRHEPGFLCPAVVFCGALVIVATLWRRPLARLGGFALLIASAGFLDVQLCAHRQPDMPYLPSRAVILSGEVARIDAVAETNGQANRRVVLKRVVFESGLDIGMSPLRRTLRISLKARDPAVFLPGARLRMRALLRLTPWPSSPGGRDMQREAWFAGQAGTGTVLGTVSVLSGGRTPLLEHTREAIAASLMTWLPDQRGAIAATLLAGETASLSTQTRDDFAVSGLAHLLAVAGLHLGLVMGFVVMALRLLMAACPPVALRWPCREIAVIVGFVAGGLYVLLTGSHLPAVRALGMAAFGTVALLAGRRVLSMRALALVALGIMAFAPYVVLDVSFQMSFAAVMALIAAYDVMRGGLLNLRGEGGVLRGAGTHGVALVLTSVVAGLATLPVSLAHFGLFQPWFVLANLLAVPLAGLWVMPAGIIALLLMPLGLARLPVHVMGAGIALIMRMAHGVAGFPVAVTPVPAMPGWGLLLYLLGLCFLCLWRGKARLCGLLPILFAMASPWLVARPDVLVAPDAGSMAVRVDEGLAVGMGSGLDRLVVRDWTQALALPTVDLADVGTCDGSFCRVKTAGGVVLMRPQDRSDGFDVPPEAFCREASLFVTQSPAREACPGLPFIDRFSVWRDGAFAAYAGPHGWKLVSDRAWRGDRFWVPAPGSRGVPNLPMAQAE</sequence>
<feature type="transmembrane region" description="Helical" evidence="6">
    <location>
        <begin position="40"/>
        <end position="57"/>
    </location>
</feature>
<dbReference type="EMBL" id="CATKSH010000010">
    <property type="protein sequence ID" value="CAI9121100.1"/>
    <property type="molecule type" value="Genomic_DNA"/>
</dbReference>
<evidence type="ECO:0000313" key="9">
    <source>
        <dbReference type="Proteomes" id="UP001176960"/>
    </source>
</evidence>
<dbReference type="Proteomes" id="UP001176960">
    <property type="component" value="Unassembled WGS sequence"/>
</dbReference>
<feature type="domain" description="ComEC/Rec2-related protein" evidence="7">
    <location>
        <begin position="261"/>
        <end position="543"/>
    </location>
</feature>
<protein>
    <submittedName>
        <fullName evidence="8">ComEC/Rec2 family competence protein</fullName>
    </submittedName>
</protein>
<evidence type="ECO:0000256" key="1">
    <source>
        <dbReference type="ARBA" id="ARBA00004651"/>
    </source>
</evidence>
<dbReference type="NCBIfam" id="TIGR00360">
    <property type="entry name" value="ComEC_N-term"/>
    <property type="match status" value="1"/>
</dbReference>
<keyword evidence="5 6" id="KW-0472">Membrane</keyword>
<proteinExistence type="predicted"/>
<feature type="transmembrane region" description="Helical" evidence="6">
    <location>
        <begin position="320"/>
        <end position="338"/>
    </location>
</feature>
<dbReference type="PANTHER" id="PTHR30619:SF1">
    <property type="entry name" value="RECOMBINATION PROTEIN 2"/>
    <property type="match status" value="1"/>
</dbReference>
<evidence type="ECO:0000256" key="6">
    <source>
        <dbReference type="SAM" id="Phobius"/>
    </source>
</evidence>
<dbReference type="InterPro" id="IPR052159">
    <property type="entry name" value="Competence_DNA_uptake"/>
</dbReference>
<evidence type="ECO:0000256" key="5">
    <source>
        <dbReference type="ARBA" id="ARBA00023136"/>
    </source>
</evidence>
<accession>A0AA35Y4G3</accession>
<dbReference type="AlphaFoldDB" id="A0AA35Y4G3"/>
<keyword evidence="4 6" id="KW-1133">Transmembrane helix</keyword>
<feature type="transmembrane region" description="Helical" evidence="6">
    <location>
        <begin position="368"/>
        <end position="385"/>
    </location>
</feature>
<comment type="caution">
    <text evidence="8">The sequence shown here is derived from an EMBL/GenBank/DDBJ whole genome shotgun (WGS) entry which is preliminary data.</text>
</comment>
<name>A0AA35Y4G3_9PROT</name>
<feature type="transmembrane region" description="Helical" evidence="6">
    <location>
        <begin position="64"/>
        <end position="83"/>
    </location>
</feature>
<dbReference type="PANTHER" id="PTHR30619">
    <property type="entry name" value="DNA INTERNALIZATION/COMPETENCE PROTEIN COMEC/REC2"/>
    <property type="match status" value="1"/>
</dbReference>
<evidence type="ECO:0000256" key="3">
    <source>
        <dbReference type="ARBA" id="ARBA00022692"/>
    </source>
</evidence>
<evidence type="ECO:0000256" key="4">
    <source>
        <dbReference type="ARBA" id="ARBA00022989"/>
    </source>
</evidence>
<keyword evidence="2" id="KW-1003">Cell membrane</keyword>
<evidence type="ECO:0000259" key="7">
    <source>
        <dbReference type="Pfam" id="PF03772"/>
    </source>
</evidence>
<evidence type="ECO:0000313" key="8">
    <source>
        <dbReference type="EMBL" id="CAI9121100.1"/>
    </source>
</evidence>
<feature type="transmembrane region" description="Helical" evidence="6">
    <location>
        <begin position="282"/>
        <end position="308"/>
    </location>
</feature>
<feature type="transmembrane region" description="Helical" evidence="6">
    <location>
        <begin position="547"/>
        <end position="564"/>
    </location>
</feature>
<dbReference type="RefSeq" id="WP_289842110.1">
    <property type="nucleotide sequence ID" value="NZ_CATKSH010000010.1"/>
</dbReference>